<dbReference type="AlphaFoldDB" id="A0A1W2LP34"/>
<dbReference type="Pfam" id="PF00668">
    <property type="entry name" value="Condensation"/>
    <property type="match status" value="1"/>
</dbReference>
<dbReference type="GO" id="GO:0005829">
    <property type="term" value="C:cytosol"/>
    <property type="evidence" value="ECO:0007669"/>
    <property type="project" value="TreeGrafter"/>
</dbReference>
<feature type="domain" description="Condensation" evidence="1">
    <location>
        <begin position="1"/>
        <end position="61"/>
    </location>
</feature>
<reference evidence="2 3" key="1">
    <citation type="submission" date="2016-12" db="EMBL/GenBank/DDBJ databases">
        <title>Amycolatopsis keratiniphila subsp. keratiniphila genome sequencing and assembly.</title>
        <authorList>
            <person name="Mayilraj S."/>
            <person name="Kaur N."/>
        </authorList>
    </citation>
    <scope>NUCLEOTIDE SEQUENCE [LARGE SCALE GENOMIC DNA]</scope>
    <source>
        <strain evidence="2 3">DSM 44409</strain>
    </source>
</reference>
<dbReference type="PANTHER" id="PTHR45527:SF1">
    <property type="entry name" value="FATTY ACID SYNTHASE"/>
    <property type="match status" value="1"/>
</dbReference>
<dbReference type="GO" id="GO:0044550">
    <property type="term" value="P:secondary metabolite biosynthetic process"/>
    <property type="evidence" value="ECO:0007669"/>
    <property type="project" value="TreeGrafter"/>
</dbReference>
<proteinExistence type="predicted"/>
<dbReference type="GO" id="GO:0031177">
    <property type="term" value="F:phosphopantetheine binding"/>
    <property type="evidence" value="ECO:0007669"/>
    <property type="project" value="TreeGrafter"/>
</dbReference>
<accession>A0A1W2LP34</accession>
<evidence type="ECO:0000313" key="3">
    <source>
        <dbReference type="Proteomes" id="UP000076660"/>
    </source>
</evidence>
<evidence type="ECO:0000259" key="1">
    <source>
        <dbReference type="Pfam" id="PF00668"/>
    </source>
</evidence>
<dbReference type="Proteomes" id="UP000076660">
    <property type="component" value="Unassembled WGS sequence"/>
</dbReference>
<dbReference type="InterPro" id="IPR001242">
    <property type="entry name" value="Condensation_dom"/>
</dbReference>
<name>A0A1W2LP34_9PSEU</name>
<dbReference type="PANTHER" id="PTHR45527">
    <property type="entry name" value="NONRIBOSOMAL PEPTIDE SYNTHETASE"/>
    <property type="match status" value="1"/>
</dbReference>
<sequence length="62" mass="6724">MVLARLVRRTDVVFGTTVATRPAELAGVESMPGLMMNTVPIRVPLDGGRTVVDMLTALQDRQ</sequence>
<dbReference type="GO" id="GO:0043041">
    <property type="term" value="P:amino acid activation for nonribosomal peptide biosynthetic process"/>
    <property type="evidence" value="ECO:0007669"/>
    <property type="project" value="TreeGrafter"/>
</dbReference>
<comment type="caution">
    <text evidence="2">The sequence shown here is derived from an EMBL/GenBank/DDBJ whole genome shotgun (WGS) entry which is preliminary data.</text>
</comment>
<dbReference type="SUPFAM" id="SSF52777">
    <property type="entry name" value="CoA-dependent acyltransferases"/>
    <property type="match status" value="1"/>
</dbReference>
<dbReference type="Gene3D" id="3.30.559.30">
    <property type="entry name" value="Nonribosomal peptide synthetase, condensation domain"/>
    <property type="match status" value="1"/>
</dbReference>
<organism evidence="2 3">
    <name type="scientific">Amycolatopsis keratiniphila subsp. keratiniphila</name>
    <dbReference type="NCBI Taxonomy" id="227715"/>
    <lineage>
        <taxon>Bacteria</taxon>
        <taxon>Bacillati</taxon>
        <taxon>Actinomycetota</taxon>
        <taxon>Actinomycetes</taxon>
        <taxon>Pseudonocardiales</taxon>
        <taxon>Pseudonocardiaceae</taxon>
        <taxon>Amycolatopsis</taxon>
        <taxon>Amycolatopsis japonica group</taxon>
    </lineage>
</organism>
<protein>
    <recommendedName>
        <fullName evidence="1">Condensation domain-containing protein</fullName>
    </recommendedName>
</protein>
<evidence type="ECO:0000313" key="2">
    <source>
        <dbReference type="EMBL" id="ONF65142.1"/>
    </source>
</evidence>
<gene>
    <name evidence="2" type="ORF">AVR91_0227560</name>
</gene>
<dbReference type="EMBL" id="LQMT02000028">
    <property type="protein sequence ID" value="ONF65142.1"/>
    <property type="molecule type" value="Genomic_DNA"/>
</dbReference>
<feature type="non-terminal residue" evidence="2">
    <location>
        <position position="62"/>
    </location>
</feature>
<dbReference type="GO" id="GO:0003824">
    <property type="term" value="F:catalytic activity"/>
    <property type="evidence" value="ECO:0007669"/>
    <property type="project" value="InterPro"/>
</dbReference>